<accession>A0A0W0W0U7</accession>
<proteinExistence type="predicted"/>
<reference evidence="1 2" key="1">
    <citation type="submission" date="2015-11" db="EMBL/GenBank/DDBJ databases">
        <title>Genomic analysis of 38 Legionella species identifies large and diverse effector repertoires.</title>
        <authorList>
            <person name="Burstein D."/>
            <person name="Amaro F."/>
            <person name="Zusman T."/>
            <person name="Lifshitz Z."/>
            <person name="Cohen O."/>
            <person name="Gilbert J.A."/>
            <person name="Pupko T."/>
            <person name="Shuman H.A."/>
            <person name="Segal G."/>
        </authorList>
    </citation>
    <scope>NUCLEOTIDE SEQUENCE [LARGE SCALE GENOMIC DNA]</scope>
    <source>
        <strain evidence="1 2">ATCC 49751</strain>
    </source>
</reference>
<keyword evidence="2" id="KW-1185">Reference proteome</keyword>
<protein>
    <submittedName>
        <fullName evidence="1">Uncharacterized protein</fullName>
    </submittedName>
</protein>
<organism evidence="1 2">
    <name type="scientific">Legionella lansingensis</name>
    <dbReference type="NCBI Taxonomy" id="45067"/>
    <lineage>
        <taxon>Bacteria</taxon>
        <taxon>Pseudomonadati</taxon>
        <taxon>Pseudomonadota</taxon>
        <taxon>Gammaproteobacteria</taxon>
        <taxon>Legionellales</taxon>
        <taxon>Legionellaceae</taxon>
        <taxon>Legionella</taxon>
    </lineage>
</organism>
<evidence type="ECO:0000313" key="2">
    <source>
        <dbReference type="Proteomes" id="UP000054869"/>
    </source>
</evidence>
<comment type="caution">
    <text evidence="1">The sequence shown here is derived from an EMBL/GenBank/DDBJ whole genome shotgun (WGS) entry which is preliminary data.</text>
</comment>
<dbReference type="RefSeq" id="WP_028373406.1">
    <property type="nucleotide sequence ID" value="NZ_CAAAJD010000015.1"/>
</dbReference>
<gene>
    <name evidence="1" type="ORF">Llan_0043</name>
</gene>
<dbReference type="AlphaFoldDB" id="A0A0W0W0U7"/>
<evidence type="ECO:0000313" key="1">
    <source>
        <dbReference type="EMBL" id="KTD26148.1"/>
    </source>
</evidence>
<dbReference type="Proteomes" id="UP000054869">
    <property type="component" value="Unassembled WGS sequence"/>
</dbReference>
<dbReference type="EMBL" id="LNYI01000001">
    <property type="protein sequence ID" value="KTD26148.1"/>
    <property type="molecule type" value="Genomic_DNA"/>
</dbReference>
<name>A0A0W0W0U7_9GAMM</name>
<dbReference type="STRING" id="45067.Llan_0043"/>
<dbReference type="PATRIC" id="fig|45067.4.peg.44"/>
<sequence length="432" mass="48825">MPKFLENNTNVVLLDVQRGKRYVGEPSVLLPQSAQKGNTCALYAFNPLRFRFGKKYSEDSRERHIELVFSEYRKGLNKIDYDVANTYKELLEEIKDFLNRSSADNTQITKEDVEKFVANLDANLEEIKGLSGDTSGLKNQIIRYMQICREFTSEECQDEDFEEFISQKEHIDHIKLAQKTINLLSSITGFGAQEVFDKHVSEHIKSVINTSGNSYGETLQLTLGNPQFMAPLYHQAVINLAASCYQLEGSEWHPTMPIEALMDTLREFGPLIIYTEPCVLFDIKNCQIVKDTERYQIYSNLVTDQPGNDGSHSLLIIGVENCNGSHFVYLSDPNVPAQLTGPSPIYKIPYDELLSKILNVYGVSLQEEADKINGPFAFQAKKGNFDKIYDFVNGAQLYPETTNSKKNKYSNDVTTAIQPAAAPPDEKSSKIF</sequence>